<dbReference type="EMBL" id="JAAVJS010000001">
    <property type="protein sequence ID" value="NJX14053.1"/>
    <property type="molecule type" value="Genomic_DNA"/>
</dbReference>
<evidence type="ECO:0000256" key="1">
    <source>
        <dbReference type="SAM" id="Phobius"/>
    </source>
</evidence>
<keyword evidence="1" id="KW-0472">Membrane</keyword>
<keyword evidence="1" id="KW-1133">Transmembrane helix</keyword>
<name>A0ABX1DBT3_9FLAO</name>
<dbReference type="Pfam" id="PF19992">
    <property type="entry name" value="DUF6427"/>
    <property type="match status" value="1"/>
</dbReference>
<sequence length="307" mass="35008">MITSFFNKSKPVNFVIVFLITLLAFIVAKTHMGYDAITGGFLFKQVLLLLVAYSSILLLNFVVGKNSLSKKNHYELLLFSLFFLTIVETTNQAEVLLANFFVLLALRRLLSVRSQRELKKKYFDAAFWIAVASLFYFWAILFFVLILASLVLYSDNNIRHWVVPFLGVTSVFVISVAASVIFYGGFFNVFDLSLQVDFDFSKYNSTKFLIAITLLLSFGLWSLFFYVRNIKQKKKSNRATLKTVVLAVVIGFVIVLLTPNKNGSEFLFLFAPLSVVVSNYIESISEKWFREVFLGVLIIVPFALLML</sequence>
<feature type="transmembrane region" description="Helical" evidence="1">
    <location>
        <begin position="208"/>
        <end position="227"/>
    </location>
</feature>
<feature type="transmembrane region" description="Helical" evidence="1">
    <location>
        <begin position="76"/>
        <end position="106"/>
    </location>
</feature>
<organism evidence="2 3">
    <name type="scientific">Tamlana crocina</name>
    <dbReference type="NCBI Taxonomy" id="393006"/>
    <lineage>
        <taxon>Bacteria</taxon>
        <taxon>Pseudomonadati</taxon>
        <taxon>Bacteroidota</taxon>
        <taxon>Flavobacteriia</taxon>
        <taxon>Flavobacteriales</taxon>
        <taxon>Flavobacteriaceae</taxon>
        <taxon>Tamlana</taxon>
    </lineage>
</organism>
<evidence type="ECO:0008006" key="4">
    <source>
        <dbReference type="Google" id="ProtNLM"/>
    </source>
</evidence>
<feature type="transmembrane region" description="Helical" evidence="1">
    <location>
        <begin position="165"/>
        <end position="188"/>
    </location>
</feature>
<feature type="transmembrane region" description="Helical" evidence="1">
    <location>
        <begin position="12"/>
        <end position="34"/>
    </location>
</feature>
<evidence type="ECO:0000313" key="3">
    <source>
        <dbReference type="Proteomes" id="UP000760545"/>
    </source>
</evidence>
<feature type="transmembrane region" description="Helical" evidence="1">
    <location>
        <begin position="288"/>
        <end position="306"/>
    </location>
</feature>
<evidence type="ECO:0000313" key="2">
    <source>
        <dbReference type="EMBL" id="NJX14053.1"/>
    </source>
</evidence>
<keyword evidence="1" id="KW-0812">Transmembrane</keyword>
<dbReference type="Proteomes" id="UP000760545">
    <property type="component" value="Unassembled WGS sequence"/>
</dbReference>
<feature type="transmembrane region" description="Helical" evidence="1">
    <location>
        <begin position="263"/>
        <end position="281"/>
    </location>
</feature>
<accession>A0ABX1DBT3</accession>
<feature type="transmembrane region" description="Helical" evidence="1">
    <location>
        <begin position="239"/>
        <end position="257"/>
    </location>
</feature>
<comment type="caution">
    <text evidence="2">The sequence shown here is derived from an EMBL/GenBank/DDBJ whole genome shotgun (WGS) entry which is preliminary data.</text>
</comment>
<proteinExistence type="predicted"/>
<dbReference type="InterPro" id="IPR045625">
    <property type="entry name" value="DUF6427"/>
</dbReference>
<keyword evidence="3" id="KW-1185">Reference proteome</keyword>
<feature type="transmembrane region" description="Helical" evidence="1">
    <location>
        <begin position="46"/>
        <end position="64"/>
    </location>
</feature>
<protein>
    <recommendedName>
        <fullName evidence="4">Beta-carotene 15,15'-monooxygenase</fullName>
    </recommendedName>
</protein>
<gene>
    <name evidence="2" type="ORF">HC176_00950</name>
</gene>
<feature type="transmembrane region" description="Helical" evidence="1">
    <location>
        <begin position="126"/>
        <end position="153"/>
    </location>
</feature>
<reference evidence="2 3" key="1">
    <citation type="submission" date="2020-03" db="EMBL/GenBank/DDBJ databases">
        <title>Tamlana sp. nov, isolated from XXX.</title>
        <authorList>
            <person name="Cao W.R."/>
        </authorList>
    </citation>
    <scope>NUCLEOTIDE SEQUENCE [LARGE SCALE GENOMIC DNA]</scope>
    <source>
        <strain evidence="2 3">HST1-43</strain>
    </source>
</reference>
<dbReference type="RefSeq" id="WP_167916307.1">
    <property type="nucleotide sequence ID" value="NZ_JAAVJS010000001.1"/>
</dbReference>